<evidence type="ECO:0000313" key="3">
    <source>
        <dbReference type="EMBL" id="OYD08976.1"/>
    </source>
</evidence>
<dbReference type="Proteomes" id="UP000215459">
    <property type="component" value="Unassembled WGS sequence"/>
</dbReference>
<dbReference type="RefSeq" id="WP_094263324.1">
    <property type="nucleotide sequence ID" value="NZ_NOWF01000002.1"/>
</dbReference>
<sequence length="335" mass="37479">MKLSILDQSPIPKGQTARDALQQSIKLVRLAEELGYHRYWVAEHHNMNGIASSSPEVLIARLAAESKRIRIGSGGVLLPHYSPYKVAENFHLLSNLAPRQIDLGIGRAPGGERISTLALNEGRRKSLDRFPDQVKDLQGYLTQNLPEDHPYQGVKAAPLPPEPPEMWLLGSSDGSAGYAADLGTAFSFAHFINPNGGPSVARMYRDRFQPSALYEEPRVNVCIFAVCADTDEEAERHASTLELWMLQIEQGKTGGIPTLEEAEAFDPTPWERFRMKENRRRIIVGNPNKVKEQILELAASYRTDEVMLITNIFDQEARLRSYQRIAEAFDLSSDA</sequence>
<dbReference type="InterPro" id="IPR019949">
    <property type="entry name" value="CmoO-like"/>
</dbReference>
<proteinExistence type="predicted"/>
<dbReference type="InterPro" id="IPR050766">
    <property type="entry name" value="Bact_Lucif_Oxidored"/>
</dbReference>
<evidence type="ECO:0000256" key="1">
    <source>
        <dbReference type="ARBA" id="ARBA00007789"/>
    </source>
</evidence>
<dbReference type="GO" id="GO:0005829">
    <property type="term" value="C:cytosol"/>
    <property type="evidence" value="ECO:0007669"/>
    <property type="project" value="TreeGrafter"/>
</dbReference>
<dbReference type="SUPFAM" id="SSF51679">
    <property type="entry name" value="Bacterial luciferase-like"/>
    <property type="match status" value="1"/>
</dbReference>
<dbReference type="InterPro" id="IPR011251">
    <property type="entry name" value="Luciferase-like_dom"/>
</dbReference>
<comment type="similarity">
    <text evidence="1">To bacterial alkanal monooxygenase alpha and beta chains.</text>
</comment>
<name>A0A235B9N4_9BACL</name>
<feature type="domain" description="Luciferase-like" evidence="2">
    <location>
        <begin position="1"/>
        <end position="300"/>
    </location>
</feature>
<dbReference type="CDD" id="cd00347">
    <property type="entry name" value="Flavin_utilizing_monoxygenases"/>
    <property type="match status" value="1"/>
</dbReference>
<protein>
    <submittedName>
        <fullName evidence="3">LLM class flavin-dependent oxidoreductase</fullName>
    </submittedName>
</protein>
<evidence type="ECO:0000259" key="2">
    <source>
        <dbReference type="Pfam" id="PF00296"/>
    </source>
</evidence>
<keyword evidence="4" id="KW-1185">Reference proteome</keyword>
<organism evidence="3 4">
    <name type="scientific">Paludifilum halophilum</name>
    <dbReference type="NCBI Taxonomy" id="1642702"/>
    <lineage>
        <taxon>Bacteria</taxon>
        <taxon>Bacillati</taxon>
        <taxon>Bacillota</taxon>
        <taxon>Bacilli</taxon>
        <taxon>Bacillales</taxon>
        <taxon>Thermoactinomycetaceae</taxon>
        <taxon>Paludifilum</taxon>
    </lineage>
</organism>
<dbReference type="OrthoDB" id="9780518at2"/>
<evidence type="ECO:0000313" key="4">
    <source>
        <dbReference type="Proteomes" id="UP000215459"/>
    </source>
</evidence>
<dbReference type="PANTHER" id="PTHR30137">
    <property type="entry name" value="LUCIFERASE-LIKE MONOOXYGENASE"/>
    <property type="match status" value="1"/>
</dbReference>
<dbReference type="AlphaFoldDB" id="A0A235B9N4"/>
<dbReference type="Gene3D" id="3.20.20.30">
    <property type="entry name" value="Luciferase-like domain"/>
    <property type="match status" value="1"/>
</dbReference>
<dbReference type="PANTHER" id="PTHR30137:SF19">
    <property type="entry name" value="LUCIFERASE-LIKE MONOOXYGENASE"/>
    <property type="match status" value="1"/>
</dbReference>
<dbReference type="Pfam" id="PF00296">
    <property type="entry name" value="Bac_luciferase"/>
    <property type="match status" value="1"/>
</dbReference>
<gene>
    <name evidence="3" type="ORF">CHM34_04155</name>
</gene>
<dbReference type="GO" id="GO:0016705">
    <property type="term" value="F:oxidoreductase activity, acting on paired donors, with incorporation or reduction of molecular oxygen"/>
    <property type="evidence" value="ECO:0007669"/>
    <property type="project" value="InterPro"/>
</dbReference>
<comment type="caution">
    <text evidence="3">The sequence shown here is derived from an EMBL/GenBank/DDBJ whole genome shotgun (WGS) entry which is preliminary data.</text>
</comment>
<reference evidence="3 4" key="1">
    <citation type="submission" date="2017-07" db="EMBL/GenBank/DDBJ databases">
        <title>The genome sequence of Paludifilum halophilum highlights mechanisms for microbial adaptation to high salt environemnts.</title>
        <authorList>
            <person name="Belbahri L."/>
        </authorList>
    </citation>
    <scope>NUCLEOTIDE SEQUENCE [LARGE SCALE GENOMIC DNA]</scope>
    <source>
        <strain evidence="3 4">DSM 102817</strain>
    </source>
</reference>
<dbReference type="FunFam" id="3.20.20.30:FF:000002">
    <property type="entry name" value="LLM class flavin-dependent oxidoreductase"/>
    <property type="match status" value="1"/>
</dbReference>
<accession>A0A235B9N4</accession>
<dbReference type="InterPro" id="IPR036661">
    <property type="entry name" value="Luciferase-like_sf"/>
</dbReference>
<dbReference type="EMBL" id="NOWF01000002">
    <property type="protein sequence ID" value="OYD08976.1"/>
    <property type="molecule type" value="Genomic_DNA"/>
</dbReference>
<dbReference type="NCBIfam" id="TIGR03558">
    <property type="entry name" value="oxido_grp_1"/>
    <property type="match status" value="1"/>
</dbReference>